<evidence type="ECO:0000256" key="2">
    <source>
        <dbReference type="ARBA" id="ARBA00023043"/>
    </source>
</evidence>
<keyword evidence="1" id="KW-0677">Repeat</keyword>
<gene>
    <name evidence="4" type="ORF">TorRG33x02_330370</name>
</gene>
<organism evidence="4 5">
    <name type="scientific">Trema orientale</name>
    <name type="common">Charcoal tree</name>
    <name type="synonym">Celtis orientalis</name>
    <dbReference type="NCBI Taxonomy" id="63057"/>
    <lineage>
        <taxon>Eukaryota</taxon>
        <taxon>Viridiplantae</taxon>
        <taxon>Streptophyta</taxon>
        <taxon>Embryophyta</taxon>
        <taxon>Tracheophyta</taxon>
        <taxon>Spermatophyta</taxon>
        <taxon>Magnoliopsida</taxon>
        <taxon>eudicotyledons</taxon>
        <taxon>Gunneridae</taxon>
        <taxon>Pentapetalae</taxon>
        <taxon>rosids</taxon>
        <taxon>fabids</taxon>
        <taxon>Rosales</taxon>
        <taxon>Cannabaceae</taxon>
        <taxon>Trema</taxon>
    </lineage>
</organism>
<keyword evidence="2 3" id="KW-0040">ANK repeat</keyword>
<sequence>MINNEEIILHPIFHAASIGYMDGVRDILKKFRGCSFFYSRRLKGSFPISIASQEGHVEIIQEFLKHCPDSKELCDEKHRNILHLAAKNGKDKVVSYILKTPELQILINDKDLDGNTPLHLAAMAGHPKVLSILTWDSRVDLEVLNGQGKTALDVAWSPESWSSSMPSFPERLTWQALRIVGAPRAKDKWNNQTTIGRHRLRDAAYDNNKDL</sequence>
<proteinExistence type="predicted"/>
<reference evidence="5" key="1">
    <citation type="submission" date="2016-06" db="EMBL/GenBank/DDBJ databases">
        <title>Parallel loss of symbiosis genes in relatives of nitrogen-fixing non-legume Parasponia.</title>
        <authorList>
            <person name="Van Velzen R."/>
            <person name="Holmer R."/>
            <person name="Bu F."/>
            <person name="Rutten L."/>
            <person name="Van Zeijl A."/>
            <person name="Liu W."/>
            <person name="Santuari L."/>
            <person name="Cao Q."/>
            <person name="Sharma T."/>
            <person name="Shen D."/>
            <person name="Roswanjaya Y."/>
            <person name="Wardhani T."/>
            <person name="Kalhor M.S."/>
            <person name="Jansen J."/>
            <person name="Van den Hoogen J."/>
            <person name="Gungor B."/>
            <person name="Hartog M."/>
            <person name="Hontelez J."/>
            <person name="Verver J."/>
            <person name="Yang W.-C."/>
            <person name="Schijlen E."/>
            <person name="Repin R."/>
            <person name="Schilthuizen M."/>
            <person name="Schranz E."/>
            <person name="Heidstra R."/>
            <person name="Miyata K."/>
            <person name="Fedorova E."/>
            <person name="Kohlen W."/>
            <person name="Bisseling T."/>
            <person name="Smit S."/>
            <person name="Geurts R."/>
        </authorList>
    </citation>
    <scope>NUCLEOTIDE SEQUENCE [LARGE SCALE GENOMIC DNA]</scope>
    <source>
        <strain evidence="5">cv. RG33-2</strain>
    </source>
</reference>
<feature type="repeat" description="ANK" evidence="3">
    <location>
        <begin position="113"/>
        <end position="133"/>
    </location>
</feature>
<evidence type="ECO:0000256" key="3">
    <source>
        <dbReference type="PROSITE-ProRule" id="PRU00023"/>
    </source>
</evidence>
<dbReference type="STRING" id="63057.A0A2P5B784"/>
<dbReference type="Pfam" id="PF12796">
    <property type="entry name" value="Ank_2"/>
    <property type="match status" value="1"/>
</dbReference>
<evidence type="ECO:0000313" key="5">
    <source>
        <dbReference type="Proteomes" id="UP000237000"/>
    </source>
</evidence>
<keyword evidence="5" id="KW-1185">Reference proteome</keyword>
<dbReference type="PROSITE" id="PS50297">
    <property type="entry name" value="ANK_REP_REGION"/>
    <property type="match status" value="1"/>
</dbReference>
<dbReference type="Pfam" id="PF13857">
    <property type="entry name" value="Ank_5"/>
    <property type="match status" value="1"/>
</dbReference>
<dbReference type="GO" id="GO:0005886">
    <property type="term" value="C:plasma membrane"/>
    <property type="evidence" value="ECO:0007669"/>
    <property type="project" value="TreeGrafter"/>
</dbReference>
<evidence type="ECO:0000313" key="4">
    <source>
        <dbReference type="EMBL" id="PON44606.1"/>
    </source>
</evidence>
<dbReference type="EMBL" id="JXTC01000589">
    <property type="protein sequence ID" value="PON44606.1"/>
    <property type="molecule type" value="Genomic_DNA"/>
</dbReference>
<protein>
    <submittedName>
        <fullName evidence="4">Protein accelerated cell death</fullName>
    </submittedName>
</protein>
<dbReference type="InParanoid" id="A0A2P5B784"/>
<dbReference type="OrthoDB" id="1194631at2759"/>
<dbReference type="InterPro" id="IPR036770">
    <property type="entry name" value="Ankyrin_rpt-contain_sf"/>
</dbReference>
<dbReference type="Gene3D" id="1.25.40.20">
    <property type="entry name" value="Ankyrin repeat-containing domain"/>
    <property type="match status" value="1"/>
</dbReference>
<dbReference type="Proteomes" id="UP000237000">
    <property type="component" value="Unassembled WGS sequence"/>
</dbReference>
<accession>A0A2P5B784</accession>
<evidence type="ECO:0000256" key="1">
    <source>
        <dbReference type="ARBA" id="ARBA00022737"/>
    </source>
</evidence>
<dbReference type="AlphaFoldDB" id="A0A2P5B784"/>
<dbReference type="PANTHER" id="PTHR24186:SF46">
    <property type="entry name" value="PROTEIN ACCELERATED CELL DEATH 6-LIKE"/>
    <property type="match status" value="1"/>
</dbReference>
<dbReference type="InterPro" id="IPR002110">
    <property type="entry name" value="Ankyrin_rpt"/>
</dbReference>
<dbReference type="SMART" id="SM00248">
    <property type="entry name" value="ANK"/>
    <property type="match status" value="3"/>
</dbReference>
<comment type="caution">
    <text evidence="4">The sequence shown here is derived from an EMBL/GenBank/DDBJ whole genome shotgun (WGS) entry which is preliminary data.</text>
</comment>
<dbReference type="PANTHER" id="PTHR24186">
    <property type="entry name" value="PROTEIN PHOSPHATASE 1 REGULATORY SUBUNIT"/>
    <property type="match status" value="1"/>
</dbReference>
<name>A0A2P5B784_TREOI</name>
<dbReference type="PROSITE" id="PS50088">
    <property type="entry name" value="ANK_REPEAT"/>
    <property type="match status" value="1"/>
</dbReference>
<dbReference type="SUPFAM" id="SSF48403">
    <property type="entry name" value="Ankyrin repeat"/>
    <property type="match status" value="1"/>
</dbReference>